<evidence type="ECO:0000313" key="2">
    <source>
        <dbReference type="EMBL" id="KAK7389765.1"/>
    </source>
</evidence>
<keyword evidence="3" id="KW-1185">Reference proteome</keyword>
<name>A0AAN9S6L6_PSOTE</name>
<dbReference type="EMBL" id="JAYMYS010000006">
    <property type="protein sequence ID" value="KAK7389765.1"/>
    <property type="molecule type" value="Genomic_DNA"/>
</dbReference>
<evidence type="ECO:0008006" key="4">
    <source>
        <dbReference type="Google" id="ProtNLM"/>
    </source>
</evidence>
<proteinExistence type="predicted"/>
<sequence length="77" mass="8953">MGSWSFLEVRTQLRLKEEGPFRKLCLLRGMLSGSRTLHPDPAMLVVKKCLVLVGLPLYVFFFFFLDLWIGIKVLFFS</sequence>
<feature type="transmembrane region" description="Helical" evidence="1">
    <location>
        <begin position="49"/>
        <end position="71"/>
    </location>
</feature>
<accession>A0AAN9S6L6</accession>
<reference evidence="2 3" key="1">
    <citation type="submission" date="2024-01" db="EMBL/GenBank/DDBJ databases">
        <title>The genomes of 5 underutilized Papilionoideae crops provide insights into root nodulation and disease resistanc.</title>
        <authorList>
            <person name="Jiang F."/>
        </authorList>
    </citation>
    <scope>NUCLEOTIDE SEQUENCE [LARGE SCALE GENOMIC DNA]</scope>
    <source>
        <strain evidence="2">DUOXIRENSHENG_FW03</strain>
        <tissue evidence="2">Leaves</tissue>
    </source>
</reference>
<organism evidence="2 3">
    <name type="scientific">Psophocarpus tetragonolobus</name>
    <name type="common">Winged bean</name>
    <name type="synonym">Dolichos tetragonolobus</name>
    <dbReference type="NCBI Taxonomy" id="3891"/>
    <lineage>
        <taxon>Eukaryota</taxon>
        <taxon>Viridiplantae</taxon>
        <taxon>Streptophyta</taxon>
        <taxon>Embryophyta</taxon>
        <taxon>Tracheophyta</taxon>
        <taxon>Spermatophyta</taxon>
        <taxon>Magnoliopsida</taxon>
        <taxon>eudicotyledons</taxon>
        <taxon>Gunneridae</taxon>
        <taxon>Pentapetalae</taxon>
        <taxon>rosids</taxon>
        <taxon>fabids</taxon>
        <taxon>Fabales</taxon>
        <taxon>Fabaceae</taxon>
        <taxon>Papilionoideae</taxon>
        <taxon>50 kb inversion clade</taxon>
        <taxon>NPAAA clade</taxon>
        <taxon>indigoferoid/millettioid clade</taxon>
        <taxon>Phaseoleae</taxon>
        <taxon>Psophocarpus</taxon>
    </lineage>
</organism>
<evidence type="ECO:0000256" key="1">
    <source>
        <dbReference type="SAM" id="Phobius"/>
    </source>
</evidence>
<keyword evidence="1" id="KW-1133">Transmembrane helix</keyword>
<gene>
    <name evidence="2" type="ORF">VNO78_25058</name>
</gene>
<dbReference type="Proteomes" id="UP001386955">
    <property type="component" value="Unassembled WGS sequence"/>
</dbReference>
<dbReference type="AlphaFoldDB" id="A0AAN9S6L6"/>
<keyword evidence="1" id="KW-0472">Membrane</keyword>
<evidence type="ECO:0000313" key="3">
    <source>
        <dbReference type="Proteomes" id="UP001386955"/>
    </source>
</evidence>
<comment type="caution">
    <text evidence="2">The sequence shown here is derived from an EMBL/GenBank/DDBJ whole genome shotgun (WGS) entry which is preliminary data.</text>
</comment>
<protein>
    <recommendedName>
        <fullName evidence="4">Transmembrane protein</fullName>
    </recommendedName>
</protein>
<keyword evidence="1" id="KW-0812">Transmembrane</keyword>